<dbReference type="EMBL" id="JBEDUW010000004">
    <property type="protein sequence ID" value="KAK9932548.1"/>
    <property type="molecule type" value="Genomic_DNA"/>
</dbReference>
<organism evidence="1 2">
    <name type="scientific">Rubus argutus</name>
    <name type="common">Southern blackberry</name>
    <dbReference type="NCBI Taxonomy" id="59490"/>
    <lineage>
        <taxon>Eukaryota</taxon>
        <taxon>Viridiplantae</taxon>
        <taxon>Streptophyta</taxon>
        <taxon>Embryophyta</taxon>
        <taxon>Tracheophyta</taxon>
        <taxon>Spermatophyta</taxon>
        <taxon>Magnoliopsida</taxon>
        <taxon>eudicotyledons</taxon>
        <taxon>Gunneridae</taxon>
        <taxon>Pentapetalae</taxon>
        <taxon>rosids</taxon>
        <taxon>fabids</taxon>
        <taxon>Rosales</taxon>
        <taxon>Rosaceae</taxon>
        <taxon>Rosoideae</taxon>
        <taxon>Rosoideae incertae sedis</taxon>
        <taxon>Rubus</taxon>
    </lineage>
</organism>
<gene>
    <name evidence="1" type="ORF">M0R45_019782</name>
</gene>
<keyword evidence="2" id="KW-1185">Reference proteome</keyword>
<sequence length="118" mass="13112">MAVLISVCQFTIITTIHIHPHCSASSTVSFNLQIHRSNHYHGSFKPLPIYKTQFLHEQLLFPSPLLSLQSPRLLLSAPITAGVGYTLTAIKTMEASLPQFIINNQTSQFTITSIKQPP</sequence>
<evidence type="ECO:0000313" key="2">
    <source>
        <dbReference type="Proteomes" id="UP001457282"/>
    </source>
</evidence>
<dbReference type="Proteomes" id="UP001457282">
    <property type="component" value="Unassembled WGS sequence"/>
</dbReference>
<protein>
    <submittedName>
        <fullName evidence="1">Uncharacterized protein</fullName>
    </submittedName>
</protein>
<comment type="caution">
    <text evidence="1">The sequence shown here is derived from an EMBL/GenBank/DDBJ whole genome shotgun (WGS) entry which is preliminary data.</text>
</comment>
<evidence type="ECO:0000313" key="1">
    <source>
        <dbReference type="EMBL" id="KAK9932548.1"/>
    </source>
</evidence>
<reference evidence="1 2" key="1">
    <citation type="journal article" date="2023" name="G3 (Bethesda)">
        <title>A chromosome-length genome assembly and annotation of blackberry (Rubus argutus, cv. 'Hillquist').</title>
        <authorList>
            <person name="Bruna T."/>
            <person name="Aryal R."/>
            <person name="Dudchenko O."/>
            <person name="Sargent D.J."/>
            <person name="Mead D."/>
            <person name="Buti M."/>
            <person name="Cavallini A."/>
            <person name="Hytonen T."/>
            <person name="Andres J."/>
            <person name="Pham M."/>
            <person name="Weisz D."/>
            <person name="Mascagni F."/>
            <person name="Usai G."/>
            <person name="Natali L."/>
            <person name="Bassil N."/>
            <person name="Fernandez G.E."/>
            <person name="Lomsadze A."/>
            <person name="Armour M."/>
            <person name="Olukolu B."/>
            <person name="Poorten T."/>
            <person name="Britton C."/>
            <person name="Davik J."/>
            <person name="Ashrafi H."/>
            <person name="Aiden E.L."/>
            <person name="Borodovsky M."/>
            <person name="Worthington M."/>
        </authorList>
    </citation>
    <scope>NUCLEOTIDE SEQUENCE [LARGE SCALE GENOMIC DNA]</scope>
    <source>
        <strain evidence="1">PI 553951</strain>
    </source>
</reference>
<proteinExistence type="predicted"/>
<dbReference type="AlphaFoldDB" id="A0AAW1X9L3"/>
<accession>A0AAW1X9L3</accession>
<name>A0AAW1X9L3_RUBAR</name>